<reference evidence="2 3" key="1">
    <citation type="journal article" date="2024" name="J Genomics">
        <title>Draft genome sequencing and assembly of Favolaschia claudopus CIRM-BRFM 2984 isolated from oak limbs.</title>
        <authorList>
            <person name="Navarro D."/>
            <person name="Drula E."/>
            <person name="Chaduli D."/>
            <person name="Cazenave R."/>
            <person name="Ahrendt S."/>
            <person name="Wang J."/>
            <person name="Lipzen A."/>
            <person name="Daum C."/>
            <person name="Barry K."/>
            <person name="Grigoriev I.V."/>
            <person name="Favel A."/>
            <person name="Rosso M.N."/>
            <person name="Martin F."/>
        </authorList>
    </citation>
    <scope>NUCLEOTIDE SEQUENCE [LARGE SCALE GENOMIC DNA]</scope>
    <source>
        <strain evidence="2 3">CIRM-BRFM 2984</strain>
    </source>
</reference>
<feature type="compositionally biased region" description="Pro residues" evidence="1">
    <location>
        <begin position="37"/>
        <end position="47"/>
    </location>
</feature>
<dbReference type="Proteomes" id="UP001362999">
    <property type="component" value="Unassembled WGS sequence"/>
</dbReference>
<feature type="compositionally biased region" description="Pro residues" evidence="1">
    <location>
        <begin position="249"/>
        <end position="259"/>
    </location>
</feature>
<feature type="compositionally biased region" description="Polar residues" evidence="1">
    <location>
        <begin position="274"/>
        <end position="287"/>
    </location>
</feature>
<evidence type="ECO:0000313" key="3">
    <source>
        <dbReference type="Proteomes" id="UP001362999"/>
    </source>
</evidence>
<evidence type="ECO:0000256" key="1">
    <source>
        <dbReference type="SAM" id="MobiDB-lite"/>
    </source>
</evidence>
<dbReference type="AlphaFoldDB" id="A0AAW0A3I6"/>
<feature type="compositionally biased region" description="Low complexity" evidence="1">
    <location>
        <begin position="288"/>
        <end position="302"/>
    </location>
</feature>
<accession>A0AAW0A3I6</accession>
<feature type="compositionally biased region" description="Basic and acidic residues" evidence="1">
    <location>
        <begin position="263"/>
        <end position="272"/>
    </location>
</feature>
<comment type="caution">
    <text evidence="2">The sequence shown here is derived from an EMBL/GenBank/DDBJ whole genome shotgun (WGS) entry which is preliminary data.</text>
</comment>
<proteinExistence type="predicted"/>
<feature type="region of interest" description="Disordered" evidence="1">
    <location>
        <begin position="185"/>
        <end position="322"/>
    </location>
</feature>
<feature type="compositionally biased region" description="Low complexity" evidence="1">
    <location>
        <begin position="197"/>
        <end position="212"/>
    </location>
</feature>
<feature type="compositionally biased region" description="Basic and acidic residues" evidence="1">
    <location>
        <begin position="373"/>
        <end position="384"/>
    </location>
</feature>
<dbReference type="EMBL" id="JAWWNJ010000089">
    <property type="protein sequence ID" value="KAK7000282.1"/>
    <property type="molecule type" value="Genomic_DNA"/>
</dbReference>
<feature type="region of interest" description="Disordered" evidence="1">
    <location>
        <begin position="1"/>
        <end position="83"/>
    </location>
</feature>
<feature type="region of interest" description="Disordered" evidence="1">
    <location>
        <begin position="356"/>
        <end position="384"/>
    </location>
</feature>
<sequence>MSSKVEASRWESAPYGLPADRRRRGTHCRIPVQVVKSPPPPASPSPYPHLYLSRNSSSLSPLSQPPPPPPRSAPPAPPRRDVYDEKTLPSLHDAPAALARFYHRPYPGADIGNSIVFGRARPAWECEMEMELEIEVEVEMEVGNELKVEVKIELEIEVEVKMDVNVRDGGWRWSWRSRWLYPGAGPTPRSSPILSNRSRFTSPPRPPAASASDNKNTPLAPVARLPSHPIPSTSTSTVTRSMDSALHAHPPPSPAPRLPRPIENTKHQERGTRSHTPTPASFSSLHRTTTTTSTAPKTQAATPRKTTRCRAPRTPHPWARELHPDEDDDDACARVRRYRLPYVRHIIRLFLQTAGERRAAKRAAPVNKQTDSSTHEGSRRGGMG</sequence>
<name>A0AAW0A3I6_9AGAR</name>
<feature type="compositionally biased region" description="Pro residues" evidence="1">
    <location>
        <begin position="63"/>
        <end position="77"/>
    </location>
</feature>
<feature type="compositionally biased region" description="Low complexity" evidence="1">
    <location>
        <begin position="232"/>
        <end position="248"/>
    </location>
</feature>
<protein>
    <submittedName>
        <fullName evidence="2">Uncharacterized protein</fullName>
    </submittedName>
</protein>
<organism evidence="2 3">
    <name type="scientific">Favolaschia claudopus</name>
    <dbReference type="NCBI Taxonomy" id="2862362"/>
    <lineage>
        <taxon>Eukaryota</taxon>
        <taxon>Fungi</taxon>
        <taxon>Dikarya</taxon>
        <taxon>Basidiomycota</taxon>
        <taxon>Agaricomycotina</taxon>
        <taxon>Agaricomycetes</taxon>
        <taxon>Agaricomycetidae</taxon>
        <taxon>Agaricales</taxon>
        <taxon>Marasmiineae</taxon>
        <taxon>Mycenaceae</taxon>
        <taxon>Favolaschia</taxon>
    </lineage>
</organism>
<evidence type="ECO:0000313" key="2">
    <source>
        <dbReference type="EMBL" id="KAK7000282.1"/>
    </source>
</evidence>
<feature type="compositionally biased region" description="Low complexity" evidence="1">
    <location>
        <begin position="52"/>
        <end position="62"/>
    </location>
</feature>
<keyword evidence="3" id="KW-1185">Reference proteome</keyword>
<gene>
    <name evidence="2" type="ORF">R3P38DRAFT_3285587</name>
</gene>